<organism evidence="8 9">
    <name type="scientific">Fictibacillus aquaticus</name>
    <dbReference type="NCBI Taxonomy" id="2021314"/>
    <lineage>
        <taxon>Bacteria</taxon>
        <taxon>Bacillati</taxon>
        <taxon>Bacillota</taxon>
        <taxon>Bacilli</taxon>
        <taxon>Bacillales</taxon>
        <taxon>Fictibacillaceae</taxon>
        <taxon>Fictibacillus</taxon>
    </lineage>
</organism>
<evidence type="ECO:0000313" key="8">
    <source>
        <dbReference type="EMBL" id="OYD58606.1"/>
    </source>
</evidence>
<evidence type="ECO:0000256" key="6">
    <source>
        <dbReference type="SAM" id="Phobius"/>
    </source>
</evidence>
<dbReference type="FunFam" id="1.20.1720.10:FF:000019">
    <property type="entry name" value="DHA2 family efflux MFS transporter permease subunit"/>
    <property type="match status" value="1"/>
</dbReference>
<comment type="caution">
    <text evidence="8">The sequence shown here is derived from an EMBL/GenBank/DDBJ whole genome shotgun (WGS) entry which is preliminary data.</text>
</comment>
<dbReference type="GO" id="GO:0005886">
    <property type="term" value="C:plasma membrane"/>
    <property type="evidence" value="ECO:0007669"/>
    <property type="project" value="UniProtKB-SubCell"/>
</dbReference>
<feature type="transmembrane region" description="Helical" evidence="6">
    <location>
        <begin position="395"/>
        <end position="415"/>
    </location>
</feature>
<feature type="transmembrane region" description="Helical" evidence="6">
    <location>
        <begin position="41"/>
        <end position="58"/>
    </location>
</feature>
<comment type="subcellular location">
    <subcellularLocation>
        <location evidence="1">Cell membrane</location>
        <topology evidence="1">Multi-pass membrane protein</topology>
    </subcellularLocation>
</comment>
<protein>
    <submittedName>
        <fullName evidence="8">MFS transporter</fullName>
    </submittedName>
</protein>
<dbReference type="PRINTS" id="PR01036">
    <property type="entry name" value="TCRTETB"/>
</dbReference>
<feature type="domain" description="Major facilitator superfamily (MFS) profile" evidence="7">
    <location>
        <begin position="5"/>
        <end position="478"/>
    </location>
</feature>
<evidence type="ECO:0000256" key="3">
    <source>
        <dbReference type="ARBA" id="ARBA00022692"/>
    </source>
</evidence>
<feature type="transmembrane region" description="Helical" evidence="6">
    <location>
        <begin position="295"/>
        <end position="317"/>
    </location>
</feature>
<dbReference type="InterPro" id="IPR020846">
    <property type="entry name" value="MFS_dom"/>
</dbReference>
<feature type="transmembrane region" description="Helical" evidence="6">
    <location>
        <begin position="157"/>
        <end position="178"/>
    </location>
</feature>
<dbReference type="Proteomes" id="UP000215059">
    <property type="component" value="Unassembled WGS sequence"/>
</dbReference>
<dbReference type="EMBL" id="NOII01000001">
    <property type="protein sequence ID" value="OYD58606.1"/>
    <property type="molecule type" value="Genomic_DNA"/>
</dbReference>
<feature type="transmembrane region" description="Helical" evidence="6">
    <location>
        <begin position="95"/>
        <end position="120"/>
    </location>
</feature>
<accession>A0A235FB90</accession>
<evidence type="ECO:0000256" key="1">
    <source>
        <dbReference type="ARBA" id="ARBA00004651"/>
    </source>
</evidence>
<dbReference type="PROSITE" id="PS50850">
    <property type="entry name" value="MFS"/>
    <property type="match status" value="1"/>
</dbReference>
<reference evidence="8 9" key="1">
    <citation type="submission" date="2017-07" db="EMBL/GenBank/DDBJ databases">
        <title>Fictibacillus sp. nov. GDSW-R2A3 Genome sequencing and assembly.</title>
        <authorList>
            <person name="Mayilraj S."/>
        </authorList>
    </citation>
    <scope>NUCLEOTIDE SEQUENCE [LARGE SCALE GENOMIC DNA]</scope>
    <source>
        <strain evidence="8 9">GDSW-R2A3</strain>
    </source>
</reference>
<evidence type="ECO:0000256" key="5">
    <source>
        <dbReference type="ARBA" id="ARBA00023136"/>
    </source>
</evidence>
<dbReference type="GO" id="GO:0022857">
    <property type="term" value="F:transmembrane transporter activity"/>
    <property type="evidence" value="ECO:0007669"/>
    <property type="project" value="InterPro"/>
</dbReference>
<evidence type="ECO:0000256" key="2">
    <source>
        <dbReference type="ARBA" id="ARBA00022448"/>
    </source>
</evidence>
<keyword evidence="2" id="KW-0813">Transport</keyword>
<evidence type="ECO:0000313" key="9">
    <source>
        <dbReference type="Proteomes" id="UP000215059"/>
    </source>
</evidence>
<keyword evidence="4 6" id="KW-1133">Transmembrane helix</keyword>
<dbReference type="OrthoDB" id="9807274at2"/>
<dbReference type="PANTHER" id="PTHR23501">
    <property type="entry name" value="MAJOR FACILITATOR SUPERFAMILY"/>
    <property type="match status" value="1"/>
</dbReference>
<feature type="transmembrane region" description="Helical" evidence="6">
    <location>
        <begin position="454"/>
        <end position="473"/>
    </location>
</feature>
<dbReference type="InterPro" id="IPR011701">
    <property type="entry name" value="MFS"/>
</dbReference>
<feature type="transmembrane region" description="Helical" evidence="6">
    <location>
        <begin position="132"/>
        <end position="151"/>
    </location>
</feature>
<keyword evidence="9" id="KW-1185">Reference proteome</keyword>
<keyword evidence="5 6" id="KW-0472">Membrane</keyword>
<evidence type="ECO:0000259" key="7">
    <source>
        <dbReference type="PROSITE" id="PS50850"/>
    </source>
</evidence>
<dbReference type="CDD" id="cd17502">
    <property type="entry name" value="MFS_Azr1_MDR_like"/>
    <property type="match status" value="1"/>
</dbReference>
<dbReference type="InterPro" id="IPR036259">
    <property type="entry name" value="MFS_trans_sf"/>
</dbReference>
<dbReference type="Gene3D" id="1.20.1250.20">
    <property type="entry name" value="MFS general substrate transporter like domains"/>
    <property type="match status" value="1"/>
</dbReference>
<dbReference type="Pfam" id="PF07690">
    <property type="entry name" value="MFS_1"/>
    <property type="match status" value="1"/>
</dbReference>
<feature type="transmembrane region" description="Helical" evidence="6">
    <location>
        <begin position="222"/>
        <end position="240"/>
    </location>
</feature>
<feature type="transmembrane region" description="Helical" evidence="6">
    <location>
        <begin position="70"/>
        <end position="89"/>
    </location>
</feature>
<name>A0A235FB90_9BACL</name>
<feature type="transmembrane region" description="Helical" evidence="6">
    <location>
        <begin position="324"/>
        <end position="344"/>
    </location>
</feature>
<feature type="transmembrane region" description="Helical" evidence="6">
    <location>
        <begin position="350"/>
        <end position="374"/>
    </location>
</feature>
<sequence length="478" mass="51213">MRKQIMSALLLVTVLSAMEGTIVSTAIPRITSDLSGIELVSWVYAVYLLAMAVTTPIYGKLADLFGRKKVILTGVTLFLAGSALCGLSQSMEQLIIFRAIQGLGAGAVMPITMTIIGDLYTENKERAKAQGWISAVWGVSGVIGPLLGGFIVDNLTWHYIFFLNVPFGLLAIFMLAANYKEIVTKEKRHVDYQGAVTFSIATIAVLYALLAGSMNQNWDDPMIIGLFFVAVLAYSGFVFIEKKSPDPLIPLNVFSNRGVLTVNILTLLVFAVVVCMTIYLPIWTQGVLGKSATQAGLVLMPLPVCWTIGAMAVGSFVGKVKENWIVTVGTAIVSVSSLIFFTLSDHSPDFIIYAASGLLGLGMGLMTPVFMLIIQSSVPSSKRGIAVATNSFTATFSQTLGSAVLGSIFNIITIAKAEKGGQDDLDLNASFNHAELPAEKLSQLQDILASGVHVIYGVMLLLALLAFALSFLLRKSSE</sequence>
<proteinExistence type="predicted"/>
<dbReference type="Gene3D" id="1.20.1720.10">
    <property type="entry name" value="Multidrug resistance protein D"/>
    <property type="match status" value="1"/>
</dbReference>
<dbReference type="RefSeq" id="WP_094250567.1">
    <property type="nucleotide sequence ID" value="NZ_JBHLXL010000001.1"/>
</dbReference>
<feature type="transmembrane region" description="Helical" evidence="6">
    <location>
        <begin position="190"/>
        <end position="210"/>
    </location>
</feature>
<feature type="transmembrane region" description="Helical" evidence="6">
    <location>
        <begin position="260"/>
        <end position="283"/>
    </location>
</feature>
<dbReference type="AlphaFoldDB" id="A0A235FB90"/>
<dbReference type="SUPFAM" id="SSF103473">
    <property type="entry name" value="MFS general substrate transporter"/>
    <property type="match status" value="1"/>
</dbReference>
<keyword evidence="3 6" id="KW-0812">Transmembrane</keyword>
<gene>
    <name evidence="8" type="ORF">CGZ90_01510</name>
</gene>
<evidence type="ECO:0000256" key="4">
    <source>
        <dbReference type="ARBA" id="ARBA00022989"/>
    </source>
</evidence>
<dbReference type="PANTHER" id="PTHR23501:SF191">
    <property type="entry name" value="VACUOLAR BASIC AMINO ACID TRANSPORTER 4"/>
    <property type="match status" value="1"/>
</dbReference>